<reference evidence="4" key="2">
    <citation type="journal article" date="2021" name="PeerJ">
        <title>Extensive microbial diversity within the chicken gut microbiome revealed by metagenomics and culture.</title>
        <authorList>
            <person name="Gilroy R."/>
            <person name="Ravi A."/>
            <person name="Getino M."/>
            <person name="Pursley I."/>
            <person name="Horton D.L."/>
            <person name="Alikhan N.F."/>
            <person name="Baker D."/>
            <person name="Gharbi K."/>
            <person name="Hall N."/>
            <person name="Watson M."/>
            <person name="Adriaenssens E.M."/>
            <person name="Foster-Nyarko E."/>
            <person name="Jarju S."/>
            <person name="Secka A."/>
            <person name="Antonio M."/>
            <person name="Oren A."/>
            <person name="Chaudhuri R.R."/>
            <person name="La Ragione R."/>
            <person name="Hildebrand F."/>
            <person name="Pallen M.J."/>
        </authorList>
    </citation>
    <scope>NUCLEOTIDE SEQUENCE</scope>
    <source>
        <strain evidence="4">ChiHile30-977</strain>
    </source>
</reference>
<evidence type="ECO:0000259" key="3">
    <source>
        <dbReference type="Pfam" id="PF17782"/>
    </source>
</evidence>
<dbReference type="InterPro" id="IPR041614">
    <property type="entry name" value="DprA_WH"/>
</dbReference>
<evidence type="ECO:0000259" key="2">
    <source>
        <dbReference type="Pfam" id="PF02481"/>
    </source>
</evidence>
<accession>A0A9D0YXY0</accession>
<gene>
    <name evidence="4" type="primary">dprA</name>
    <name evidence="4" type="ORF">IAA66_10100</name>
</gene>
<dbReference type="NCBIfam" id="TIGR00732">
    <property type="entry name" value="dprA"/>
    <property type="match status" value="1"/>
</dbReference>
<dbReference type="PANTHER" id="PTHR43022">
    <property type="entry name" value="PROTEIN SMF"/>
    <property type="match status" value="1"/>
</dbReference>
<dbReference type="PANTHER" id="PTHR43022:SF1">
    <property type="entry name" value="PROTEIN SMF"/>
    <property type="match status" value="1"/>
</dbReference>
<comment type="similarity">
    <text evidence="1">Belongs to the DprA/Smf family.</text>
</comment>
<dbReference type="Gene3D" id="3.40.50.450">
    <property type="match status" value="1"/>
</dbReference>
<sequence length="365" mass="40130">MEYSQSQQYWIWLSSIKELDVRHFDALLERLGPPQRVWEEMGPYIREMVGPRVYRALEQARQARYLEALFASLEQCGAVAVTREDETYPQDLLTIADPPPTLYVRGRAALDDPCMFAIVGARNCSAYGTRMTRRIARELSEAGVTVVSGLARGIDSAAHRGAVDARARTVAVLGCGIDVVYPPENRTLYEEILANGGSIVTEEPPGTPPLAHNFPARNRIISGMSRAVLLVEAARHSGAMSTVRHAIDQSRDVMALPGQADSVLSSSPHALIRDGARLVASAKEILEDLGWDRLEIDGRRPSDEPLQLTAAEQQVYNALAGGSESVDQLVDALRIKPADLNCLLTSMEIRGIIRQLPGRRVERIV</sequence>
<evidence type="ECO:0000256" key="1">
    <source>
        <dbReference type="ARBA" id="ARBA00006525"/>
    </source>
</evidence>
<dbReference type="InterPro" id="IPR057666">
    <property type="entry name" value="DrpA_SLOG"/>
</dbReference>
<dbReference type="AlphaFoldDB" id="A0A9D0YXY0"/>
<dbReference type="GO" id="GO:0009294">
    <property type="term" value="P:DNA-mediated transformation"/>
    <property type="evidence" value="ECO:0007669"/>
    <property type="project" value="InterPro"/>
</dbReference>
<organism evidence="4 5">
    <name type="scientific">Candidatus Avichristensenella intestinipullorum</name>
    <dbReference type="NCBI Taxonomy" id="2840693"/>
    <lineage>
        <taxon>Bacteria</taxon>
        <taxon>Bacillati</taxon>
        <taxon>Bacillota</taxon>
        <taxon>Clostridia</taxon>
        <taxon>Candidatus Avichristensenella</taxon>
    </lineage>
</organism>
<evidence type="ECO:0000313" key="5">
    <source>
        <dbReference type="Proteomes" id="UP000886819"/>
    </source>
</evidence>
<name>A0A9D0YXY0_9FIRM</name>
<dbReference type="InterPro" id="IPR036388">
    <property type="entry name" value="WH-like_DNA-bd_sf"/>
</dbReference>
<dbReference type="Pfam" id="PF17782">
    <property type="entry name" value="WHD_DprA"/>
    <property type="match status" value="1"/>
</dbReference>
<dbReference type="Pfam" id="PF02481">
    <property type="entry name" value="DNA_processg_A"/>
    <property type="match status" value="1"/>
</dbReference>
<proteinExistence type="inferred from homology"/>
<comment type="caution">
    <text evidence="4">The sequence shown here is derived from an EMBL/GenBank/DDBJ whole genome shotgun (WGS) entry which is preliminary data.</text>
</comment>
<evidence type="ECO:0000313" key="4">
    <source>
        <dbReference type="EMBL" id="HIQ63910.1"/>
    </source>
</evidence>
<dbReference type="Proteomes" id="UP000886819">
    <property type="component" value="Unassembled WGS sequence"/>
</dbReference>
<protein>
    <submittedName>
        <fullName evidence="4">DNA-protecting protein DprA</fullName>
    </submittedName>
</protein>
<dbReference type="SUPFAM" id="SSF102405">
    <property type="entry name" value="MCP/YpsA-like"/>
    <property type="match status" value="1"/>
</dbReference>
<dbReference type="Gene3D" id="1.10.10.10">
    <property type="entry name" value="Winged helix-like DNA-binding domain superfamily/Winged helix DNA-binding domain"/>
    <property type="match status" value="1"/>
</dbReference>
<dbReference type="EMBL" id="DVFI01000138">
    <property type="protein sequence ID" value="HIQ63910.1"/>
    <property type="molecule type" value="Genomic_DNA"/>
</dbReference>
<feature type="domain" description="Smf/DprA SLOG" evidence="2">
    <location>
        <begin position="81"/>
        <end position="289"/>
    </location>
</feature>
<feature type="domain" description="DprA winged helix" evidence="3">
    <location>
        <begin position="301"/>
        <end position="358"/>
    </location>
</feature>
<reference evidence="4" key="1">
    <citation type="submission" date="2020-10" db="EMBL/GenBank/DDBJ databases">
        <authorList>
            <person name="Gilroy R."/>
        </authorList>
    </citation>
    <scope>NUCLEOTIDE SEQUENCE</scope>
    <source>
        <strain evidence="4">ChiHile30-977</strain>
    </source>
</reference>
<dbReference type="InterPro" id="IPR003488">
    <property type="entry name" value="DprA"/>
</dbReference>